<sequence length="121" mass="13740">MTYVDGFITPVPQDRLDGYKALEEQASDIWKKHGALEYVSCLADDVPYGDVTSFPRAVQAKDDEIVVFSWIVYESREARDAINAKVMEEFKSLGLFEEFEKDPPFDGKRMIFGGFTPFVGL</sequence>
<gene>
    <name evidence="1" type="ORF">H9854_09005</name>
</gene>
<dbReference type="EMBL" id="DXFC01000270">
    <property type="protein sequence ID" value="HIX62354.1"/>
    <property type="molecule type" value="Genomic_DNA"/>
</dbReference>
<reference evidence="1" key="1">
    <citation type="journal article" date="2021" name="PeerJ">
        <title>Extensive microbial diversity within the chicken gut microbiome revealed by metagenomics and culture.</title>
        <authorList>
            <person name="Gilroy R."/>
            <person name="Ravi A."/>
            <person name="Getino M."/>
            <person name="Pursley I."/>
            <person name="Horton D.L."/>
            <person name="Alikhan N.F."/>
            <person name="Baker D."/>
            <person name="Gharbi K."/>
            <person name="Hall N."/>
            <person name="Watson M."/>
            <person name="Adriaenssens E.M."/>
            <person name="Foster-Nyarko E."/>
            <person name="Jarju S."/>
            <person name="Secka A."/>
            <person name="Antonio M."/>
            <person name="Oren A."/>
            <person name="Chaudhuri R.R."/>
            <person name="La Ragione R."/>
            <person name="Hildebrand F."/>
            <person name="Pallen M.J."/>
        </authorList>
    </citation>
    <scope>NUCLEOTIDE SEQUENCE</scope>
    <source>
        <strain evidence="1">1193</strain>
    </source>
</reference>
<dbReference type="Gene3D" id="3.30.70.100">
    <property type="match status" value="1"/>
</dbReference>
<dbReference type="PIRSF" id="PIRSF007028">
    <property type="entry name" value="UCP007028"/>
    <property type="match status" value="1"/>
</dbReference>
<dbReference type="InterPro" id="IPR011008">
    <property type="entry name" value="Dimeric_a/b-barrel"/>
</dbReference>
<protein>
    <submittedName>
        <fullName evidence="1">DUF1428 family protein</fullName>
    </submittedName>
</protein>
<dbReference type="Proteomes" id="UP000824248">
    <property type="component" value="Unassembled WGS sequence"/>
</dbReference>
<evidence type="ECO:0000313" key="2">
    <source>
        <dbReference type="Proteomes" id="UP000824248"/>
    </source>
</evidence>
<dbReference type="AlphaFoldDB" id="A0A9D1WN79"/>
<accession>A0A9D1WN79</accession>
<organism evidence="1 2">
    <name type="scientific">Candidatus Halomonas stercoripullorum</name>
    <dbReference type="NCBI Taxonomy" id="2838617"/>
    <lineage>
        <taxon>Bacteria</taxon>
        <taxon>Pseudomonadati</taxon>
        <taxon>Pseudomonadota</taxon>
        <taxon>Gammaproteobacteria</taxon>
        <taxon>Oceanospirillales</taxon>
        <taxon>Halomonadaceae</taxon>
        <taxon>Halomonas</taxon>
    </lineage>
</organism>
<evidence type="ECO:0000313" key="1">
    <source>
        <dbReference type="EMBL" id="HIX62354.1"/>
    </source>
</evidence>
<dbReference type="InterPro" id="IPR009874">
    <property type="entry name" value="DUF1428"/>
</dbReference>
<name>A0A9D1WN79_9GAMM</name>
<proteinExistence type="predicted"/>
<reference evidence="1" key="2">
    <citation type="submission" date="2021-04" db="EMBL/GenBank/DDBJ databases">
        <authorList>
            <person name="Gilroy R."/>
        </authorList>
    </citation>
    <scope>NUCLEOTIDE SEQUENCE</scope>
    <source>
        <strain evidence="1">1193</strain>
    </source>
</reference>
<comment type="caution">
    <text evidence="1">The sequence shown here is derived from an EMBL/GenBank/DDBJ whole genome shotgun (WGS) entry which is preliminary data.</text>
</comment>
<dbReference type="SUPFAM" id="SSF54909">
    <property type="entry name" value="Dimeric alpha+beta barrel"/>
    <property type="match status" value="1"/>
</dbReference>
<dbReference type="Pfam" id="PF07237">
    <property type="entry name" value="DUF1428"/>
    <property type="match status" value="1"/>
</dbReference>